<dbReference type="AlphaFoldDB" id="A0A9D3TGU0"/>
<name>A0A9D3TGU0_MEGAT</name>
<feature type="compositionally biased region" description="Basic and acidic residues" evidence="1">
    <location>
        <begin position="217"/>
        <end position="245"/>
    </location>
</feature>
<evidence type="ECO:0000313" key="4">
    <source>
        <dbReference type="Proteomes" id="UP001046870"/>
    </source>
</evidence>
<evidence type="ECO:0000256" key="1">
    <source>
        <dbReference type="SAM" id="MobiDB-lite"/>
    </source>
</evidence>
<feature type="compositionally biased region" description="Basic residues" evidence="1">
    <location>
        <begin position="126"/>
        <end position="143"/>
    </location>
</feature>
<gene>
    <name evidence="3" type="ORF">MATL_G00043370</name>
</gene>
<feature type="compositionally biased region" description="Low complexity" evidence="1">
    <location>
        <begin position="82"/>
        <end position="98"/>
    </location>
</feature>
<protein>
    <recommendedName>
        <fullName evidence="2">FAM21/CAPZIP domain-containing protein</fullName>
    </recommendedName>
</protein>
<proteinExistence type="predicted"/>
<dbReference type="Pfam" id="PF15255">
    <property type="entry name" value="CAP-ZIP_m"/>
    <property type="match status" value="1"/>
</dbReference>
<accession>A0A9D3TGU0</accession>
<feature type="domain" description="FAM21/CAPZIP" evidence="2">
    <location>
        <begin position="103"/>
        <end position="146"/>
    </location>
</feature>
<dbReference type="EMBL" id="JAFDVH010000003">
    <property type="protein sequence ID" value="KAG7483922.1"/>
    <property type="molecule type" value="Genomic_DNA"/>
</dbReference>
<comment type="caution">
    <text evidence="3">The sequence shown here is derived from an EMBL/GenBank/DDBJ whole genome shotgun (WGS) entry which is preliminary data.</text>
</comment>
<dbReference type="OrthoDB" id="9450049at2759"/>
<dbReference type="Proteomes" id="UP001046870">
    <property type="component" value="Chromosome 3"/>
</dbReference>
<feature type="compositionally biased region" description="Polar residues" evidence="1">
    <location>
        <begin position="184"/>
        <end position="194"/>
    </location>
</feature>
<reference evidence="3" key="1">
    <citation type="submission" date="2021-01" db="EMBL/GenBank/DDBJ databases">
        <authorList>
            <person name="Zahm M."/>
            <person name="Roques C."/>
            <person name="Cabau C."/>
            <person name="Klopp C."/>
            <person name="Donnadieu C."/>
            <person name="Jouanno E."/>
            <person name="Lampietro C."/>
            <person name="Louis A."/>
            <person name="Herpin A."/>
            <person name="Echchiki A."/>
            <person name="Berthelot C."/>
            <person name="Parey E."/>
            <person name="Roest-Crollius H."/>
            <person name="Braasch I."/>
            <person name="Postlethwait J."/>
            <person name="Bobe J."/>
            <person name="Montfort J."/>
            <person name="Bouchez O."/>
            <person name="Begum T."/>
            <person name="Mejri S."/>
            <person name="Adams A."/>
            <person name="Chen W.-J."/>
            <person name="Guiguen Y."/>
        </authorList>
    </citation>
    <scope>NUCLEOTIDE SEQUENCE</scope>
    <source>
        <strain evidence="3">YG-15Mar2019-1</strain>
        <tissue evidence="3">Brain</tissue>
    </source>
</reference>
<evidence type="ECO:0000259" key="2">
    <source>
        <dbReference type="Pfam" id="PF15255"/>
    </source>
</evidence>
<organism evidence="3 4">
    <name type="scientific">Megalops atlanticus</name>
    <name type="common">Tarpon</name>
    <name type="synonym">Clupea gigantea</name>
    <dbReference type="NCBI Taxonomy" id="7932"/>
    <lineage>
        <taxon>Eukaryota</taxon>
        <taxon>Metazoa</taxon>
        <taxon>Chordata</taxon>
        <taxon>Craniata</taxon>
        <taxon>Vertebrata</taxon>
        <taxon>Euteleostomi</taxon>
        <taxon>Actinopterygii</taxon>
        <taxon>Neopterygii</taxon>
        <taxon>Teleostei</taxon>
        <taxon>Elopiformes</taxon>
        <taxon>Megalopidae</taxon>
        <taxon>Megalops</taxon>
    </lineage>
</organism>
<dbReference type="InterPro" id="IPR029341">
    <property type="entry name" value="FAM21/CAPZIP"/>
</dbReference>
<evidence type="ECO:0000313" key="3">
    <source>
        <dbReference type="EMBL" id="KAG7483922.1"/>
    </source>
</evidence>
<keyword evidence="4" id="KW-1185">Reference proteome</keyword>
<sequence length="245" mass="25644">MEEDSLVKPSVAELAGRFKGHALPMPTTVDGSKPVRRRPPRSLKLQTKTDGGEGEEEKPAVTSPHPPKVKPKNSPLIEKLQANLALSPTALLPSPKSPGRQLSVEEAPTSFEKPAEGGVLPSINKSRARGSVKRRPPTRQHRRSCGDEGGAGGGSTPPPEQECQKQNGDEEEVFEEGAKDAVESQETSSPSSGAGDTAHGKESLGKLAEVDAGTPDESGKDGTGDTEKAVAAKEEAREPGEEVPG</sequence>
<feature type="region of interest" description="Disordered" evidence="1">
    <location>
        <begin position="1"/>
        <end position="245"/>
    </location>
</feature>